<feature type="transmembrane region" description="Helical" evidence="1">
    <location>
        <begin position="71"/>
        <end position="92"/>
    </location>
</feature>
<dbReference type="EMBL" id="CAEZTO010000007">
    <property type="protein sequence ID" value="CAB4570595.1"/>
    <property type="molecule type" value="Genomic_DNA"/>
</dbReference>
<feature type="transmembrane region" description="Helical" evidence="1">
    <location>
        <begin position="20"/>
        <end position="40"/>
    </location>
</feature>
<keyword evidence="1" id="KW-0812">Transmembrane</keyword>
<protein>
    <submittedName>
        <fullName evidence="3">Unannotated protein</fullName>
    </submittedName>
</protein>
<sequence length="268" mass="29612">MAKVERTPDQYISRLRSYNVVAGFLHLAQAAGLTYVLTLLETQILFPVTIDYPTGPPGVPVPPERVELFDINIGAGVIGFLLLSAFFHFLIASPMFFQRYKNGLKQNHNYFRWVEYSLSSSVMIWLIAQLTGVSDFAALAGIFAVNASMIFFGALQEKYETPGNGKGLPFIMGSMTGIVPWLIIIVYTIQPGSESAAEIPGFVYGIIVALFIFFNTFAFNQAFQYKKIGPWKNYLYGEATYITLSLVAKSILAWQVFSGAIIPAIVGA</sequence>
<evidence type="ECO:0000256" key="1">
    <source>
        <dbReference type="SAM" id="Phobius"/>
    </source>
</evidence>
<accession>A0A6J6E5U6</accession>
<feature type="transmembrane region" description="Helical" evidence="1">
    <location>
        <begin position="113"/>
        <end position="130"/>
    </location>
</feature>
<organism evidence="3">
    <name type="scientific">freshwater metagenome</name>
    <dbReference type="NCBI Taxonomy" id="449393"/>
    <lineage>
        <taxon>unclassified sequences</taxon>
        <taxon>metagenomes</taxon>
        <taxon>ecological metagenomes</taxon>
    </lineage>
</organism>
<dbReference type="Pfam" id="PF18761">
    <property type="entry name" value="Heliorhodopsin"/>
    <property type="match status" value="1"/>
</dbReference>
<keyword evidence="1" id="KW-0472">Membrane</keyword>
<feature type="transmembrane region" description="Helical" evidence="1">
    <location>
        <begin position="167"/>
        <end position="189"/>
    </location>
</feature>
<dbReference type="AlphaFoldDB" id="A0A6J6E5U6"/>
<feature type="transmembrane region" description="Helical" evidence="1">
    <location>
        <begin position="136"/>
        <end position="155"/>
    </location>
</feature>
<name>A0A6J6E5U6_9ZZZZ</name>
<keyword evidence="1" id="KW-1133">Transmembrane helix</keyword>
<proteinExistence type="predicted"/>
<reference evidence="3" key="1">
    <citation type="submission" date="2020-05" db="EMBL/GenBank/DDBJ databases">
        <authorList>
            <person name="Chiriac C."/>
            <person name="Salcher M."/>
            <person name="Ghai R."/>
            <person name="Kavagutti S V."/>
        </authorList>
    </citation>
    <scope>NUCLEOTIDE SEQUENCE</scope>
</reference>
<evidence type="ECO:0000313" key="2">
    <source>
        <dbReference type="EMBL" id="CAB4550949.1"/>
    </source>
</evidence>
<evidence type="ECO:0000313" key="3">
    <source>
        <dbReference type="EMBL" id="CAB4570595.1"/>
    </source>
</evidence>
<feature type="transmembrane region" description="Helical" evidence="1">
    <location>
        <begin position="201"/>
        <end position="220"/>
    </location>
</feature>
<dbReference type="InterPro" id="IPR041113">
    <property type="entry name" value="Heliorhodopsin"/>
</dbReference>
<gene>
    <name evidence="2" type="ORF">UFOPK1503_01047</name>
    <name evidence="3" type="ORF">UFOPK1693_00678</name>
</gene>
<dbReference type="Gene3D" id="1.20.1070.10">
    <property type="entry name" value="Rhodopsin 7-helix transmembrane proteins"/>
    <property type="match status" value="1"/>
</dbReference>
<feature type="transmembrane region" description="Helical" evidence="1">
    <location>
        <begin position="241"/>
        <end position="266"/>
    </location>
</feature>
<dbReference type="EMBL" id="CAEZST010000023">
    <property type="protein sequence ID" value="CAB4550949.1"/>
    <property type="molecule type" value="Genomic_DNA"/>
</dbReference>
<dbReference type="NCBIfam" id="NF038020">
    <property type="entry name" value="HeR"/>
    <property type="match status" value="1"/>
</dbReference>